<feature type="compositionally biased region" description="Polar residues" evidence="1">
    <location>
        <begin position="311"/>
        <end position="323"/>
    </location>
</feature>
<feature type="compositionally biased region" description="Basic and acidic residues" evidence="1">
    <location>
        <begin position="87"/>
        <end position="97"/>
    </location>
</feature>
<name>A0A210Q4I1_MIZYE</name>
<feature type="region of interest" description="Disordered" evidence="1">
    <location>
        <begin position="269"/>
        <end position="377"/>
    </location>
</feature>
<comment type="caution">
    <text evidence="2">The sequence shown here is derived from an EMBL/GenBank/DDBJ whole genome shotgun (WGS) entry which is preliminary data.</text>
</comment>
<organism evidence="2 3">
    <name type="scientific">Mizuhopecten yessoensis</name>
    <name type="common">Japanese scallop</name>
    <name type="synonym">Patinopecten yessoensis</name>
    <dbReference type="NCBI Taxonomy" id="6573"/>
    <lineage>
        <taxon>Eukaryota</taxon>
        <taxon>Metazoa</taxon>
        <taxon>Spiralia</taxon>
        <taxon>Lophotrochozoa</taxon>
        <taxon>Mollusca</taxon>
        <taxon>Bivalvia</taxon>
        <taxon>Autobranchia</taxon>
        <taxon>Pteriomorphia</taxon>
        <taxon>Pectinida</taxon>
        <taxon>Pectinoidea</taxon>
        <taxon>Pectinidae</taxon>
        <taxon>Mizuhopecten</taxon>
    </lineage>
</organism>
<sequence length="570" mass="63132">MALAVVQGTSPEIETEIDSARTTDTLSPKSKVSDTSKSSSGYTSSDSETQTQTETVRDTEHGISQPPKPSGSSRATISSQETVGNVGERREEPKQSIDNRMLQISTSSCSRSSSYSSKDSLSADTRTAMTASVDRPLSSFDEDLQGDITYSTCQTMTTTLTEPQQLQSNESVQAARKRHAISLGTSPPQKRRSPCPLSLQRSHSPFQRSRSSSPPSPPQQFPPKPPEQSPAPLVNADSGHFNSSSIFTKSETELEMSLKEDRTFIDKDQEELDFPFQHSESKQQDAQICIQRTPRTETSSDCSSDLHVSDSEIQTETTVSKSTRCAEAPSPKSEINVTPRSRSSNFSSDSETQPKTETDTDTEHGVPLPPKPPGSNIATVIVQKVVSTVEKRKGSKQSPDIDCILEIVKKQNIDDFKTLEKRLTTTDRKRILHIVVLYGSADMVECMKTWDWMEWNEECTIPKNVFGEALKGISVSKATALYLATFMDKTEMVSKLINCAGEDNIKYCFKNLELSDPMETEYMLNLAQLLKREHSELEPAIIPGHRVGKDGERKRVFIVYSKKITNASCK</sequence>
<dbReference type="Proteomes" id="UP000242188">
    <property type="component" value="Unassembled WGS sequence"/>
</dbReference>
<proteinExistence type="predicted"/>
<evidence type="ECO:0000313" key="3">
    <source>
        <dbReference type="Proteomes" id="UP000242188"/>
    </source>
</evidence>
<keyword evidence="3" id="KW-1185">Reference proteome</keyword>
<feature type="region of interest" description="Disordered" evidence="1">
    <location>
        <begin position="1"/>
        <end position="254"/>
    </location>
</feature>
<feature type="compositionally biased region" description="Low complexity" evidence="1">
    <location>
        <begin position="27"/>
        <end position="54"/>
    </location>
</feature>
<feature type="compositionally biased region" description="Pro residues" evidence="1">
    <location>
        <begin position="214"/>
        <end position="229"/>
    </location>
</feature>
<feature type="compositionally biased region" description="Basic and acidic residues" evidence="1">
    <location>
        <begin position="352"/>
        <end position="364"/>
    </location>
</feature>
<protein>
    <submittedName>
        <fullName evidence="2">Uncharacterized protein</fullName>
    </submittedName>
</protein>
<feature type="compositionally biased region" description="Polar residues" evidence="1">
    <location>
        <begin position="70"/>
        <end position="83"/>
    </location>
</feature>
<dbReference type="EMBL" id="NEDP02005055">
    <property type="protein sequence ID" value="OWF43589.1"/>
    <property type="molecule type" value="Genomic_DNA"/>
</dbReference>
<dbReference type="AlphaFoldDB" id="A0A210Q4I1"/>
<feature type="compositionally biased region" description="Low complexity" evidence="1">
    <location>
        <begin position="341"/>
        <end position="350"/>
    </location>
</feature>
<feature type="compositionally biased region" description="Polar residues" evidence="1">
    <location>
        <begin position="148"/>
        <end position="172"/>
    </location>
</feature>
<evidence type="ECO:0000313" key="2">
    <source>
        <dbReference type="EMBL" id="OWF43589.1"/>
    </source>
</evidence>
<accession>A0A210Q4I1</accession>
<reference evidence="2 3" key="1">
    <citation type="journal article" date="2017" name="Nat. Ecol. Evol.">
        <title>Scallop genome provides insights into evolution of bilaterian karyotype and development.</title>
        <authorList>
            <person name="Wang S."/>
            <person name="Zhang J."/>
            <person name="Jiao W."/>
            <person name="Li J."/>
            <person name="Xun X."/>
            <person name="Sun Y."/>
            <person name="Guo X."/>
            <person name="Huan P."/>
            <person name="Dong B."/>
            <person name="Zhang L."/>
            <person name="Hu X."/>
            <person name="Sun X."/>
            <person name="Wang J."/>
            <person name="Zhao C."/>
            <person name="Wang Y."/>
            <person name="Wang D."/>
            <person name="Huang X."/>
            <person name="Wang R."/>
            <person name="Lv J."/>
            <person name="Li Y."/>
            <person name="Zhang Z."/>
            <person name="Liu B."/>
            <person name="Lu W."/>
            <person name="Hui Y."/>
            <person name="Liang J."/>
            <person name="Zhou Z."/>
            <person name="Hou R."/>
            <person name="Li X."/>
            <person name="Liu Y."/>
            <person name="Li H."/>
            <person name="Ning X."/>
            <person name="Lin Y."/>
            <person name="Zhao L."/>
            <person name="Xing Q."/>
            <person name="Dou J."/>
            <person name="Li Y."/>
            <person name="Mao J."/>
            <person name="Guo H."/>
            <person name="Dou H."/>
            <person name="Li T."/>
            <person name="Mu C."/>
            <person name="Jiang W."/>
            <person name="Fu Q."/>
            <person name="Fu X."/>
            <person name="Miao Y."/>
            <person name="Liu J."/>
            <person name="Yu Q."/>
            <person name="Li R."/>
            <person name="Liao H."/>
            <person name="Li X."/>
            <person name="Kong Y."/>
            <person name="Jiang Z."/>
            <person name="Chourrout D."/>
            <person name="Li R."/>
            <person name="Bao Z."/>
        </authorList>
    </citation>
    <scope>NUCLEOTIDE SEQUENCE [LARGE SCALE GENOMIC DNA]</scope>
    <source>
        <strain evidence="2 3">PY_sf001</strain>
    </source>
</reference>
<feature type="compositionally biased region" description="Low complexity" evidence="1">
    <location>
        <begin position="200"/>
        <end position="213"/>
    </location>
</feature>
<gene>
    <name evidence="2" type="ORF">KP79_PYT11234</name>
</gene>
<feature type="compositionally biased region" description="Low complexity" evidence="1">
    <location>
        <begin position="105"/>
        <end position="122"/>
    </location>
</feature>
<evidence type="ECO:0000256" key="1">
    <source>
        <dbReference type="SAM" id="MobiDB-lite"/>
    </source>
</evidence>
<feature type="compositionally biased region" description="Polar residues" evidence="1">
    <location>
        <begin position="240"/>
        <end position="249"/>
    </location>
</feature>